<dbReference type="AlphaFoldDB" id="A0A2P2K9I8"/>
<dbReference type="EMBL" id="GGEC01021935">
    <property type="protein sequence ID" value="MBX02419.1"/>
    <property type="molecule type" value="Transcribed_RNA"/>
</dbReference>
<reference evidence="1" key="1">
    <citation type="submission" date="2018-02" db="EMBL/GenBank/DDBJ databases">
        <title>Rhizophora mucronata_Transcriptome.</title>
        <authorList>
            <person name="Meera S.P."/>
            <person name="Sreeshan A."/>
            <person name="Augustine A."/>
        </authorList>
    </citation>
    <scope>NUCLEOTIDE SEQUENCE</scope>
    <source>
        <tissue evidence="1">Leaf</tissue>
    </source>
</reference>
<organism evidence="1">
    <name type="scientific">Rhizophora mucronata</name>
    <name type="common">Asiatic mangrove</name>
    <dbReference type="NCBI Taxonomy" id="61149"/>
    <lineage>
        <taxon>Eukaryota</taxon>
        <taxon>Viridiplantae</taxon>
        <taxon>Streptophyta</taxon>
        <taxon>Embryophyta</taxon>
        <taxon>Tracheophyta</taxon>
        <taxon>Spermatophyta</taxon>
        <taxon>Magnoliopsida</taxon>
        <taxon>eudicotyledons</taxon>
        <taxon>Gunneridae</taxon>
        <taxon>Pentapetalae</taxon>
        <taxon>rosids</taxon>
        <taxon>fabids</taxon>
        <taxon>Malpighiales</taxon>
        <taxon>Rhizophoraceae</taxon>
        <taxon>Rhizophora</taxon>
    </lineage>
</organism>
<protein>
    <submittedName>
        <fullName evidence="1">Structural molecule</fullName>
    </submittedName>
</protein>
<name>A0A2P2K9I8_RHIMU</name>
<sequence>MEHLTQAPQYCQNLCLICQFVEIPGQELWEEAFQWEVRVDFHLAYEMRMHCYIPASISLATYQCHRRDLLVLPHPRAPLQQHLLSADHLH</sequence>
<proteinExistence type="predicted"/>
<accession>A0A2P2K9I8</accession>
<evidence type="ECO:0000313" key="1">
    <source>
        <dbReference type="EMBL" id="MBX02419.1"/>
    </source>
</evidence>